<dbReference type="GO" id="GO:0055085">
    <property type="term" value="P:transmembrane transport"/>
    <property type="evidence" value="ECO:0007669"/>
    <property type="project" value="InterPro"/>
</dbReference>
<evidence type="ECO:0000256" key="1">
    <source>
        <dbReference type="ARBA" id="ARBA00004651"/>
    </source>
</evidence>
<feature type="transmembrane region" description="Helical" evidence="7">
    <location>
        <begin position="90"/>
        <end position="112"/>
    </location>
</feature>
<gene>
    <name evidence="9" type="ORF">CEN44_28995</name>
</gene>
<keyword evidence="2 7" id="KW-0813">Transport</keyword>
<evidence type="ECO:0000256" key="2">
    <source>
        <dbReference type="ARBA" id="ARBA00022448"/>
    </source>
</evidence>
<dbReference type="Gene3D" id="1.10.3720.10">
    <property type="entry name" value="MetI-like"/>
    <property type="match status" value="1"/>
</dbReference>
<comment type="subcellular location">
    <subcellularLocation>
        <location evidence="1 7">Cell membrane</location>
        <topology evidence="1 7">Multi-pass membrane protein</topology>
    </subcellularLocation>
</comment>
<keyword evidence="5 7" id="KW-1133">Transmembrane helix</keyword>
<dbReference type="PROSITE" id="PS50928">
    <property type="entry name" value="ABC_TM1"/>
    <property type="match status" value="1"/>
</dbReference>
<keyword evidence="4 7" id="KW-0812">Transmembrane</keyword>
<dbReference type="InterPro" id="IPR035906">
    <property type="entry name" value="MetI-like_sf"/>
</dbReference>
<organism evidence="9 10">
    <name type="scientific">Fischerella muscicola CCMEE 5323</name>
    <dbReference type="NCBI Taxonomy" id="2019572"/>
    <lineage>
        <taxon>Bacteria</taxon>
        <taxon>Bacillati</taxon>
        <taxon>Cyanobacteriota</taxon>
        <taxon>Cyanophyceae</taxon>
        <taxon>Nostocales</taxon>
        <taxon>Hapalosiphonaceae</taxon>
        <taxon>Fischerella</taxon>
    </lineage>
</organism>
<dbReference type="AlphaFoldDB" id="A0A2N6JUB2"/>
<feature type="transmembrane region" description="Helical" evidence="7">
    <location>
        <begin position="254"/>
        <end position="274"/>
    </location>
</feature>
<comment type="similarity">
    <text evidence="7">Belongs to the binding-protein-dependent transport system permease family.</text>
</comment>
<proteinExistence type="inferred from homology"/>
<sequence length="292" mass="31714">MKQRIAIPASFARKRHHLTILSNRRSKTLAIALLCLFVLIILLLGTQIISTSGLEINLQAQNQPPDFAHPFGTDWLGRDMLTRTLHGLSLSLWVGLLTAICSAVLALVLGTISAIMGGKVDVAITWLIDVFFSLPHLVLIILVAFAAGGGVGGLLISIIITHWMALARLLRAEVLQIKNSDYVQLSSKLGRSPLWIARHHMIPHLFPQFVVGLILQFPHAILHEAGLTFLGLGLSPETPALGIILSESMRYLSAGYWWLSVLPGMALLIAVKAFDILGASVRALLDPKTSQG</sequence>
<evidence type="ECO:0000313" key="9">
    <source>
        <dbReference type="EMBL" id="PLZ80979.1"/>
    </source>
</evidence>
<evidence type="ECO:0000256" key="4">
    <source>
        <dbReference type="ARBA" id="ARBA00022692"/>
    </source>
</evidence>
<dbReference type="RefSeq" id="WP_102205888.1">
    <property type="nucleotide sequence ID" value="NZ_CAWNVR010000176.1"/>
</dbReference>
<protein>
    <submittedName>
        <fullName evidence="9">Peptide ABC transporter permease</fullName>
    </submittedName>
</protein>
<evidence type="ECO:0000256" key="6">
    <source>
        <dbReference type="ARBA" id="ARBA00023136"/>
    </source>
</evidence>
<evidence type="ECO:0000259" key="8">
    <source>
        <dbReference type="PROSITE" id="PS50928"/>
    </source>
</evidence>
<evidence type="ECO:0000256" key="5">
    <source>
        <dbReference type="ARBA" id="ARBA00022989"/>
    </source>
</evidence>
<feature type="transmembrane region" description="Helical" evidence="7">
    <location>
        <begin position="124"/>
        <end position="145"/>
    </location>
</feature>
<dbReference type="SUPFAM" id="SSF161098">
    <property type="entry name" value="MetI-like"/>
    <property type="match status" value="1"/>
</dbReference>
<dbReference type="Proteomes" id="UP000235036">
    <property type="component" value="Unassembled WGS sequence"/>
</dbReference>
<evidence type="ECO:0000313" key="10">
    <source>
        <dbReference type="Proteomes" id="UP000235036"/>
    </source>
</evidence>
<keyword evidence="3" id="KW-1003">Cell membrane</keyword>
<evidence type="ECO:0000256" key="7">
    <source>
        <dbReference type="RuleBase" id="RU363032"/>
    </source>
</evidence>
<evidence type="ECO:0000256" key="3">
    <source>
        <dbReference type="ARBA" id="ARBA00022475"/>
    </source>
</evidence>
<comment type="caution">
    <text evidence="9">The sequence shown here is derived from an EMBL/GenBank/DDBJ whole genome shotgun (WGS) entry which is preliminary data.</text>
</comment>
<feature type="domain" description="ABC transmembrane type-1" evidence="8">
    <location>
        <begin position="92"/>
        <end position="278"/>
    </location>
</feature>
<dbReference type="GO" id="GO:0005886">
    <property type="term" value="C:plasma membrane"/>
    <property type="evidence" value="ECO:0007669"/>
    <property type="project" value="UniProtKB-SubCell"/>
</dbReference>
<dbReference type="InterPro" id="IPR050366">
    <property type="entry name" value="BP-dependent_transpt_permease"/>
</dbReference>
<feature type="transmembrane region" description="Helical" evidence="7">
    <location>
        <begin position="151"/>
        <end position="170"/>
    </location>
</feature>
<dbReference type="Pfam" id="PF00528">
    <property type="entry name" value="BPD_transp_1"/>
    <property type="match status" value="1"/>
</dbReference>
<dbReference type="PANTHER" id="PTHR43386">
    <property type="entry name" value="OLIGOPEPTIDE TRANSPORT SYSTEM PERMEASE PROTEIN APPC"/>
    <property type="match status" value="1"/>
</dbReference>
<keyword evidence="6 7" id="KW-0472">Membrane</keyword>
<dbReference type="InterPro" id="IPR000515">
    <property type="entry name" value="MetI-like"/>
</dbReference>
<name>A0A2N6JUB2_FISMU</name>
<dbReference type="EMBL" id="NRQW01000732">
    <property type="protein sequence ID" value="PLZ80979.1"/>
    <property type="molecule type" value="Genomic_DNA"/>
</dbReference>
<feature type="transmembrane region" description="Helical" evidence="7">
    <location>
        <begin position="29"/>
        <end position="49"/>
    </location>
</feature>
<keyword evidence="10" id="KW-1185">Reference proteome</keyword>
<dbReference type="PANTHER" id="PTHR43386:SF23">
    <property type="entry name" value="ABC TRANSPORTER"/>
    <property type="match status" value="1"/>
</dbReference>
<dbReference type="CDD" id="cd06261">
    <property type="entry name" value="TM_PBP2"/>
    <property type="match status" value="1"/>
</dbReference>
<accession>A0A2N6JUB2</accession>
<reference evidence="9 10" key="1">
    <citation type="submission" date="2017-08" db="EMBL/GenBank/DDBJ databases">
        <title>Genomes of Fischerella (Mastigocladus) sp. strains.</title>
        <authorList>
            <person name="Miller S.R."/>
        </authorList>
    </citation>
    <scope>NUCLEOTIDE SEQUENCE [LARGE SCALE GENOMIC DNA]</scope>
    <source>
        <strain evidence="9 10">CCMEE 5323</strain>
    </source>
</reference>